<comment type="caution">
    <text evidence="1">The sequence shown here is derived from an EMBL/GenBank/DDBJ whole genome shotgun (WGS) entry which is preliminary data.</text>
</comment>
<accession>A0ABY1RDJ1</accession>
<dbReference type="EMBL" id="FXWJ01000002">
    <property type="protein sequence ID" value="SMQ67491.1"/>
    <property type="molecule type" value="Genomic_DNA"/>
</dbReference>
<dbReference type="Proteomes" id="UP000194464">
    <property type="component" value="Unassembled WGS sequence"/>
</dbReference>
<protein>
    <submittedName>
        <fullName evidence="1">Uncharacterized protein</fullName>
    </submittedName>
</protein>
<name>A0ABY1RDJ1_9MICO</name>
<organism evidence="1 2">
    <name type="scientific">Plantibacter elymi</name>
    <name type="common">nom. nud.</name>
    <dbReference type="NCBI Taxonomy" id="199708"/>
    <lineage>
        <taxon>Bacteria</taxon>
        <taxon>Bacillati</taxon>
        <taxon>Actinomycetota</taxon>
        <taxon>Actinomycetes</taxon>
        <taxon>Micrococcales</taxon>
        <taxon>Microbacteriaceae</taxon>
        <taxon>Plantibacter</taxon>
    </lineage>
</organism>
<evidence type="ECO:0000313" key="1">
    <source>
        <dbReference type="EMBL" id="SMQ67491.1"/>
    </source>
</evidence>
<evidence type="ECO:0000313" key="2">
    <source>
        <dbReference type="Proteomes" id="UP000194464"/>
    </source>
</evidence>
<reference evidence="1 2" key="1">
    <citation type="submission" date="2017-04" db="EMBL/GenBank/DDBJ databases">
        <authorList>
            <person name="Varghese N."/>
            <person name="Submissions S."/>
        </authorList>
    </citation>
    <scope>NUCLEOTIDE SEQUENCE [LARGE SCALE GENOMIC DNA]</scope>
    <source>
        <strain evidence="1 2">VKM Ac-1784</strain>
    </source>
</reference>
<keyword evidence="2" id="KW-1185">Reference proteome</keyword>
<gene>
    <name evidence="1" type="ORF">SAMN06295909_1729</name>
</gene>
<sequence length="217" mass="21268">MSSVVFSAVDEAVVGVSLCVSSARGSSTAIRSTDPGALTSSRTPATAAAVCSVCFAALVRAGVRLAGVRAVVDFVVEVRAVVVLAPAALVAGFAAAGRAVVDLGVFGAVVVSADSVLSAVPAAAADFAGVRFAAVVRAVVDLVAVVFAAEVRVVVERAVVVLGAGVVASPDSPEVSLADVVRVRGVLGRFAGAFAVPVARGVVERGARFGAVGAAEP</sequence>
<proteinExistence type="predicted"/>